<name>A0A969PVT1_9BACI</name>
<dbReference type="Gene3D" id="3.30.110.90">
    <property type="entry name" value="Amidohydrolase"/>
    <property type="match status" value="1"/>
</dbReference>
<reference evidence="2 3" key="1">
    <citation type="submission" date="2020-03" db="EMBL/GenBank/DDBJ databases">
        <title>Assessment of the enzymatic potential of alkaline-tolerant lipase obtained from Bacillus luteus H11 (technogenic soil) for the bioremediation of saline soils contaminated with petroleum substances.</title>
        <authorList>
            <person name="Kalwasinska A."/>
        </authorList>
    </citation>
    <scope>NUCLEOTIDE SEQUENCE [LARGE SCALE GENOMIC DNA]</scope>
    <source>
        <strain evidence="2 3">H11</strain>
    </source>
</reference>
<comment type="caution">
    <text evidence="2">The sequence shown here is derived from an EMBL/GenBank/DDBJ whole genome shotgun (WGS) entry which is preliminary data.</text>
</comment>
<organism evidence="2 3">
    <name type="scientific">Alkalicoccus luteus</name>
    <dbReference type="NCBI Taxonomy" id="1237094"/>
    <lineage>
        <taxon>Bacteria</taxon>
        <taxon>Bacillati</taxon>
        <taxon>Bacillota</taxon>
        <taxon>Bacilli</taxon>
        <taxon>Bacillales</taxon>
        <taxon>Bacillaceae</taxon>
        <taxon>Alkalicoccus</taxon>
    </lineage>
</organism>
<dbReference type="InterPro" id="IPR051781">
    <property type="entry name" value="Metallo-dep_Hydrolase"/>
</dbReference>
<dbReference type="InterPro" id="IPR011059">
    <property type="entry name" value="Metal-dep_hydrolase_composite"/>
</dbReference>
<dbReference type="Proteomes" id="UP000752012">
    <property type="component" value="Unassembled WGS sequence"/>
</dbReference>
<dbReference type="GO" id="GO:0016810">
    <property type="term" value="F:hydrolase activity, acting on carbon-nitrogen (but not peptide) bonds"/>
    <property type="evidence" value="ECO:0007669"/>
    <property type="project" value="InterPro"/>
</dbReference>
<evidence type="ECO:0000313" key="2">
    <source>
        <dbReference type="EMBL" id="NJP38419.1"/>
    </source>
</evidence>
<dbReference type="SUPFAM" id="SSF51556">
    <property type="entry name" value="Metallo-dependent hydrolases"/>
    <property type="match status" value="1"/>
</dbReference>
<keyword evidence="3" id="KW-1185">Reference proteome</keyword>
<dbReference type="PANTHER" id="PTHR43135:SF3">
    <property type="entry name" value="ALPHA-D-RIBOSE 1-METHYLPHOSPHONATE 5-TRIPHOSPHATE DIPHOSPHATASE"/>
    <property type="match status" value="1"/>
</dbReference>
<protein>
    <submittedName>
        <fullName evidence="2">Amidohydrolase family protein</fullName>
    </submittedName>
</protein>
<sequence>MAYILEHVTVIDVEREKIFTGAIRIEGDTIAAVYEGDAPETGARRVDLEGRYVMPGLIDMHCHIKEGFAPHFTAAGVTTVRNTAGNVIELEKLIHAPTDAPTPRVYASDRMIDGPPGLWGETALANFVTDDPEAARAEVRRQASAGAQFIKVYGLLSKEAMRVVAEEAKQHGLEVSADLIHSSVTAIEAAEMGVTWLEHASGVVQAMYPGWTMASTNVDIDWEQPDLERMEAVCRELLRHNVNLCPTLLVLDQIQQLPSPWESEFLFKEDGRLSGSGTLNTHWSGLAQQEELLKTHMGFLLDTVKAAAKTYRGLGGTVVAGTDCPAGVWTYAGTGLHRELELFTDMEWTEMEALQSATSTAAASIGLTDRGTIKAGCKADLLILDQNPLESISNTQTIYHVIKGGKRYTPNDILGHVPSPAYLKQREEEVAAAFPL</sequence>
<gene>
    <name evidence="2" type="ORF">HCN83_12555</name>
</gene>
<feature type="domain" description="Amidohydrolase-related" evidence="1">
    <location>
        <begin position="52"/>
        <end position="406"/>
    </location>
</feature>
<evidence type="ECO:0000259" key="1">
    <source>
        <dbReference type="Pfam" id="PF01979"/>
    </source>
</evidence>
<dbReference type="InterPro" id="IPR032466">
    <property type="entry name" value="Metal_Hydrolase"/>
</dbReference>
<dbReference type="InterPro" id="IPR006680">
    <property type="entry name" value="Amidohydro-rel"/>
</dbReference>
<dbReference type="EMBL" id="JAATHJ010000022">
    <property type="protein sequence ID" value="NJP38419.1"/>
    <property type="molecule type" value="Genomic_DNA"/>
</dbReference>
<dbReference type="Gene3D" id="1.20.58.520">
    <property type="entry name" value="Amidohydrolase"/>
    <property type="match status" value="1"/>
</dbReference>
<dbReference type="SUPFAM" id="SSF51338">
    <property type="entry name" value="Composite domain of metallo-dependent hydrolases"/>
    <property type="match status" value="1"/>
</dbReference>
<dbReference type="Pfam" id="PF01979">
    <property type="entry name" value="Amidohydro_1"/>
    <property type="match status" value="1"/>
</dbReference>
<dbReference type="PANTHER" id="PTHR43135">
    <property type="entry name" value="ALPHA-D-RIBOSE 1-METHYLPHOSPHONATE 5-TRIPHOSPHATE DIPHOSPHATASE"/>
    <property type="match status" value="1"/>
</dbReference>
<proteinExistence type="predicted"/>
<evidence type="ECO:0000313" key="3">
    <source>
        <dbReference type="Proteomes" id="UP000752012"/>
    </source>
</evidence>
<dbReference type="AlphaFoldDB" id="A0A969PVT1"/>
<accession>A0A969PVT1</accession>
<dbReference type="Gene3D" id="2.30.40.10">
    <property type="entry name" value="Urease, subunit C, domain 1"/>
    <property type="match status" value="1"/>
</dbReference>
<dbReference type="RefSeq" id="WP_168007885.1">
    <property type="nucleotide sequence ID" value="NZ_JAATHJ010000022.1"/>
</dbReference>
<dbReference type="Gene3D" id="3.40.50.10910">
    <property type="entry name" value="Amidohydrolase"/>
    <property type="match status" value="1"/>
</dbReference>